<evidence type="ECO:0000313" key="3">
    <source>
        <dbReference type="Proteomes" id="UP001596020"/>
    </source>
</evidence>
<protein>
    <submittedName>
        <fullName evidence="2">DUF4835 family protein</fullName>
    </submittedName>
</protein>
<evidence type="ECO:0000313" key="2">
    <source>
        <dbReference type="EMBL" id="MFC4665211.1"/>
    </source>
</evidence>
<comment type="caution">
    <text evidence="2">The sequence shown here is derived from an EMBL/GenBank/DDBJ whole genome shotgun (WGS) entry which is preliminary data.</text>
</comment>
<feature type="chain" id="PRO_5047146240" evidence="1">
    <location>
        <begin position="22"/>
        <end position="302"/>
    </location>
</feature>
<dbReference type="RefSeq" id="WP_380077142.1">
    <property type="nucleotide sequence ID" value="NZ_JBHSGO010000015.1"/>
</dbReference>
<gene>
    <name evidence="2" type="ORF">ACFO3G_01010</name>
</gene>
<dbReference type="InterPro" id="IPR032274">
    <property type="entry name" value="DUF4835"/>
</dbReference>
<feature type="signal peptide" evidence="1">
    <location>
        <begin position="1"/>
        <end position="21"/>
    </location>
</feature>
<proteinExistence type="predicted"/>
<dbReference type="Proteomes" id="UP001596020">
    <property type="component" value="Unassembled WGS sequence"/>
</dbReference>
<sequence>MKLLRILCLVFLFLPGMNAFSQELNAKVTINTQSLGPVDKEQFDELQKQLFDLLNNTRWTHTSFAPAERIDCNFTINLLSKKEPNKYTAELNVTATRPVFNSSYMTPLFIFRDRDVNFEYDQFARLEWNPQNLESNLLASIVFYVYAILTYDFDSFSELGGSPYASEMRQIVAAAQSKQDWQGWEAYKSDLNRYALSEALNDKQLESVRKAWYLYHRKGLDDMVDNIARGRNNIVESVSLLEEAHKAKPMSVLYNIFATTKLDEMGKIMSKTSESEKQELGRRLIKIFPTESDKIDKLKRAK</sequence>
<name>A0ABV9K5N3_9PORP</name>
<accession>A0ABV9K5N3</accession>
<evidence type="ECO:0000256" key="1">
    <source>
        <dbReference type="SAM" id="SignalP"/>
    </source>
</evidence>
<organism evidence="2 3">
    <name type="scientific">Falsiporphyromonas endometrii</name>
    <dbReference type="NCBI Taxonomy" id="1387297"/>
    <lineage>
        <taxon>Bacteria</taxon>
        <taxon>Pseudomonadati</taxon>
        <taxon>Bacteroidota</taxon>
        <taxon>Bacteroidia</taxon>
        <taxon>Bacteroidales</taxon>
        <taxon>Porphyromonadaceae</taxon>
        <taxon>Falsiporphyromonas</taxon>
    </lineage>
</organism>
<keyword evidence="1" id="KW-0732">Signal</keyword>
<dbReference type="Pfam" id="PF16119">
    <property type="entry name" value="DUF4835"/>
    <property type="match status" value="1"/>
</dbReference>
<dbReference type="EMBL" id="JBHSGO010000015">
    <property type="protein sequence ID" value="MFC4665211.1"/>
    <property type="molecule type" value="Genomic_DNA"/>
</dbReference>
<reference evidence="3" key="1">
    <citation type="journal article" date="2019" name="Int. J. Syst. Evol. Microbiol.">
        <title>The Global Catalogue of Microorganisms (GCM) 10K type strain sequencing project: providing services to taxonomists for standard genome sequencing and annotation.</title>
        <authorList>
            <consortium name="The Broad Institute Genomics Platform"/>
            <consortium name="The Broad Institute Genome Sequencing Center for Infectious Disease"/>
            <person name="Wu L."/>
            <person name="Ma J."/>
        </authorList>
    </citation>
    <scope>NUCLEOTIDE SEQUENCE [LARGE SCALE GENOMIC DNA]</scope>
    <source>
        <strain evidence="3">CGMCC 4.7357</strain>
    </source>
</reference>
<keyword evidence="3" id="KW-1185">Reference proteome</keyword>